<gene>
    <name evidence="2" type="primary">CSON007048</name>
</gene>
<sequence length="77" mass="9035">MKKKTYVYVYVRVGISVSSATASNKFSSQTDPFRNVRLQRHTILFAIPAEIENKFKKCETLTRKSLHRERYGNRPKL</sequence>
<dbReference type="EMBL" id="UFQT01002653">
    <property type="protein sequence ID" value="SSX33863.1"/>
    <property type="molecule type" value="Genomic_DNA"/>
</dbReference>
<reference evidence="2" key="2">
    <citation type="submission" date="2018-07" db="EMBL/GenBank/DDBJ databases">
        <authorList>
            <person name="Quirk P.G."/>
            <person name="Krulwich T.A."/>
        </authorList>
    </citation>
    <scope>NUCLEOTIDE SEQUENCE</scope>
</reference>
<evidence type="ECO:0000313" key="2">
    <source>
        <dbReference type="EMBL" id="SSX33863.1"/>
    </source>
</evidence>
<reference evidence="1" key="1">
    <citation type="submission" date="2018-04" db="EMBL/GenBank/DDBJ databases">
        <authorList>
            <person name="Go L.Y."/>
            <person name="Mitchell J.A."/>
        </authorList>
    </citation>
    <scope>NUCLEOTIDE SEQUENCE</scope>
    <source>
        <tissue evidence="1">Whole organism</tissue>
    </source>
</reference>
<accession>A0A336MYX1</accession>
<dbReference type="EMBL" id="UFQS01002653">
    <property type="protein sequence ID" value="SSX14457.1"/>
    <property type="molecule type" value="Genomic_DNA"/>
</dbReference>
<protein>
    <submittedName>
        <fullName evidence="2">CSON007048 protein</fullName>
    </submittedName>
</protein>
<dbReference type="AlphaFoldDB" id="A0A336MYX1"/>
<dbReference type="VEuPathDB" id="VectorBase:CSON007048"/>
<organism evidence="2">
    <name type="scientific">Culicoides sonorensis</name>
    <name type="common">Biting midge</name>
    <dbReference type="NCBI Taxonomy" id="179676"/>
    <lineage>
        <taxon>Eukaryota</taxon>
        <taxon>Metazoa</taxon>
        <taxon>Ecdysozoa</taxon>
        <taxon>Arthropoda</taxon>
        <taxon>Hexapoda</taxon>
        <taxon>Insecta</taxon>
        <taxon>Pterygota</taxon>
        <taxon>Neoptera</taxon>
        <taxon>Endopterygota</taxon>
        <taxon>Diptera</taxon>
        <taxon>Nematocera</taxon>
        <taxon>Chironomoidea</taxon>
        <taxon>Ceratopogonidae</taxon>
        <taxon>Ceratopogoninae</taxon>
        <taxon>Culicoides</taxon>
        <taxon>Monoculicoides</taxon>
    </lineage>
</organism>
<name>A0A336MYX1_CULSO</name>
<proteinExistence type="predicted"/>
<evidence type="ECO:0000313" key="1">
    <source>
        <dbReference type="EMBL" id="SSX14457.1"/>
    </source>
</evidence>